<keyword evidence="10" id="KW-0808">Transferase</keyword>
<dbReference type="STRING" id="706587.Desti_1141"/>
<feature type="transmembrane region" description="Helical" evidence="9">
    <location>
        <begin position="212"/>
        <end position="230"/>
    </location>
</feature>
<evidence type="ECO:0000256" key="7">
    <source>
        <dbReference type="ARBA" id="ARBA00022989"/>
    </source>
</evidence>
<dbReference type="RefSeq" id="WP_014809008.1">
    <property type="nucleotide sequence ID" value="NC_018025.1"/>
</dbReference>
<keyword evidence="4" id="KW-0762">Sugar transport</keyword>
<dbReference type="GO" id="GO:0005886">
    <property type="term" value="C:plasma membrane"/>
    <property type="evidence" value="ECO:0007669"/>
    <property type="project" value="UniProtKB-SubCell"/>
</dbReference>
<evidence type="ECO:0000256" key="1">
    <source>
        <dbReference type="ARBA" id="ARBA00004651"/>
    </source>
</evidence>
<evidence type="ECO:0000256" key="8">
    <source>
        <dbReference type="ARBA" id="ARBA00023136"/>
    </source>
</evidence>
<evidence type="ECO:0000256" key="6">
    <source>
        <dbReference type="ARBA" id="ARBA00022692"/>
    </source>
</evidence>
<dbReference type="GO" id="GO:0016740">
    <property type="term" value="F:transferase activity"/>
    <property type="evidence" value="ECO:0007669"/>
    <property type="project" value="UniProtKB-KW"/>
</dbReference>
<evidence type="ECO:0000256" key="3">
    <source>
        <dbReference type="ARBA" id="ARBA00022475"/>
    </source>
</evidence>
<keyword evidence="8 9" id="KW-0472">Membrane</keyword>
<dbReference type="OrthoDB" id="5516394at2"/>
<keyword evidence="6 9" id="KW-0812">Transmembrane</keyword>
<dbReference type="Proteomes" id="UP000006055">
    <property type="component" value="Chromosome"/>
</dbReference>
<sequence>MFYDALLAGTLGGLLWLDRFQVFQIMISRPLVAAPLIGFALGDFTVGLAAGLLYEVLWLDRPPVGGYVPPDVTIASVSTAAVAVIVKQTSSVSITAVVFLSFLILLPLAFAGARLDYLVRLGLGGLAQKAEKSLADGFGPPLSRYFFGGLLLGFGCAFGMIFMAVLAGATLVDIFITWFPVPAQRALELGYYSVPLVGAMELLQGFAEKRHIALFMAGLITALAGGLLVGI</sequence>
<evidence type="ECO:0000313" key="10">
    <source>
        <dbReference type="EMBL" id="AFM23855.1"/>
    </source>
</evidence>
<feature type="transmembrane region" description="Helical" evidence="9">
    <location>
        <begin position="66"/>
        <end position="86"/>
    </location>
</feature>
<evidence type="ECO:0000256" key="5">
    <source>
        <dbReference type="ARBA" id="ARBA00022683"/>
    </source>
</evidence>
<organism evidence="10 11">
    <name type="scientific">Desulfomonile tiedjei (strain ATCC 49306 / DSM 6799 / DCB-1)</name>
    <dbReference type="NCBI Taxonomy" id="706587"/>
    <lineage>
        <taxon>Bacteria</taxon>
        <taxon>Pseudomonadati</taxon>
        <taxon>Thermodesulfobacteriota</taxon>
        <taxon>Desulfomonilia</taxon>
        <taxon>Desulfomonilales</taxon>
        <taxon>Desulfomonilaceae</taxon>
        <taxon>Desulfomonile</taxon>
    </lineage>
</organism>
<protein>
    <submittedName>
        <fullName evidence="10">Phosphotransferase system, mannose/fructose/N-acetylgalactosamine-specific component IIC</fullName>
    </submittedName>
</protein>
<keyword evidence="2" id="KW-0813">Transport</keyword>
<accession>I4C2R4</accession>
<dbReference type="GO" id="GO:0009401">
    <property type="term" value="P:phosphoenolpyruvate-dependent sugar phosphotransferase system"/>
    <property type="evidence" value="ECO:0007669"/>
    <property type="project" value="UniProtKB-KW"/>
</dbReference>
<reference evidence="11" key="1">
    <citation type="submission" date="2012-06" db="EMBL/GenBank/DDBJ databases">
        <title>Complete sequence of chromosome of Desulfomonile tiedjei DSM 6799.</title>
        <authorList>
            <person name="Lucas S."/>
            <person name="Copeland A."/>
            <person name="Lapidus A."/>
            <person name="Glavina del Rio T."/>
            <person name="Dalin E."/>
            <person name="Tice H."/>
            <person name="Bruce D."/>
            <person name="Goodwin L."/>
            <person name="Pitluck S."/>
            <person name="Peters L."/>
            <person name="Ovchinnikova G."/>
            <person name="Zeytun A."/>
            <person name="Lu M."/>
            <person name="Kyrpides N."/>
            <person name="Mavromatis K."/>
            <person name="Ivanova N."/>
            <person name="Brettin T."/>
            <person name="Detter J.C."/>
            <person name="Han C."/>
            <person name="Larimer F."/>
            <person name="Land M."/>
            <person name="Hauser L."/>
            <person name="Markowitz V."/>
            <person name="Cheng J.-F."/>
            <person name="Hugenholtz P."/>
            <person name="Woyke T."/>
            <person name="Wu D."/>
            <person name="Spring S."/>
            <person name="Schroeder M."/>
            <person name="Brambilla E."/>
            <person name="Klenk H.-P."/>
            <person name="Eisen J.A."/>
        </authorList>
    </citation>
    <scope>NUCLEOTIDE SEQUENCE [LARGE SCALE GENOMIC DNA]</scope>
    <source>
        <strain evidence="11">ATCC 49306 / DSM 6799 / DCB-1</strain>
    </source>
</reference>
<evidence type="ECO:0000256" key="4">
    <source>
        <dbReference type="ARBA" id="ARBA00022597"/>
    </source>
</evidence>
<keyword evidence="3" id="KW-1003">Cell membrane</keyword>
<feature type="transmembrane region" description="Helical" evidence="9">
    <location>
        <begin position="93"/>
        <end position="113"/>
    </location>
</feature>
<evidence type="ECO:0000256" key="2">
    <source>
        <dbReference type="ARBA" id="ARBA00022448"/>
    </source>
</evidence>
<proteinExistence type="predicted"/>
<name>I4C2R4_DESTA</name>
<dbReference type="Pfam" id="PF03609">
    <property type="entry name" value="EII-Sor"/>
    <property type="match status" value="1"/>
</dbReference>
<feature type="transmembrane region" description="Helical" evidence="9">
    <location>
        <begin position="31"/>
        <end position="54"/>
    </location>
</feature>
<dbReference type="eggNOG" id="COG3715">
    <property type="taxonomic scope" value="Bacteria"/>
</dbReference>
<dbReference type="EMBL" id="CP003360">
    <property type="protein sequence ID" value="AFM23855.1"/>
    <property type="molecule type" value="Genomic_DNA"/>
</dbReference>
<evidence type="ECO:0000256" key="9">
    <source>
        <dbReference type="SAM" id="Phobius"/>
    </source>
</evidence>
<keyword evidence="7 9" id="KW-1133">Transmembrane helix</keyword>
<evidence type="ECO:0000313" key="11">
    <source>
        <dbReference type="Proteomes" id="UP000006055"/>
    </source>
</evidence>
<dbReference type="InterPro" id="IPR004700">
    <property type="entry name" value="PTS_IIC_man"/>
</dbReference>
<feature type="transmembrane region" description="Helical" evidence="9">
    <location>
        <begin position="145"/>
        <end position="177"/>
    </location>
</feature>
<dbReference type="AlphaFoldDB" id="I4C2R4"/>
<dbReference type="HOGENOM" id="CLU_1199306_0_0_7"/>
<comment type="subcellular location">
    <subcellularLocation>
        <location evidence="1">Cell membrane</location>
        <topology evidence="1">Multi-pass membrane protein</topology>
    </subcellularLocation>
</comment>
<dbReference type="KEGG" id="dti:Desti_1141"/>
<keyword evidence="11" id="KW-1185">Reference proteome</keyword>
<gene>
    <name evidence="10" type="ordered locus">Desti_1141</name>
</gene>
<keyword evidence="5" id="KW-0598">Phosphotransferase system</keyword>